<dbReference type="EMBL" id="JAUJLE010000094">
    <property type="protein sequence ID" value="KAK0984950.1"/>
    <property type="molecule type" value="Genomic_DNA"/>
</dbReference>
<keyword evidence="2" id="KW-1185">Reference proteome</keyword>
<reference evidence="1" key="1">
    <citation type="submission" date="2023-06" db="EMBL/GenBank/DDBJ databases">
        <title>Black Yeasts Isolated from many extreme environments.</title>
        <authorList>
            <person name="Coleine C."/>
            <person name="Stajich J.E."/>
            <person name="Selbmann L."/>
        </authorList>
    </citation>
    <scope>NUCLEOTIDE SEQUENCE</scope>
    <source>
        <strain evidence="1">CCFEE 5200</strain>
    </source>
</reference>
<dbReference type="AlphaFoldDB" id="A0AAN6KIU1"/>
<organism evidence="1 2">
    <name type="scientific">Friedmanniomyces endolithicus</name>
    <dbReference type="NCBI Taxonomy" id="329885"/>
    <lineage>
        <taxon>Eukaryota</taxon>
        <taxon>Fungi</taxon>
        <taxon>Dikarya</taxon>
        <taxon>Ascomycota</taxon>
        <taxon>Pezizomycotina</taxon>
        <taxon>Dothideomycetes</taxon>
        <taxon>Dothideomycetidae</taxon>
        <taxon>Mycosphaerellales</taxon>
        <taxon>Teratosphaeriaceae</taxon>
        <taxon>Friedmanniomyces</taxon>
    </lineage>
</organism>
<protein>
    <submittedName>
        <fullName evidence="1">Uncharacterized protein</fullName>
    </submittedName>
</protein>
<name>A0AAN6KIU1_9PEZI</name>
<evidence type="ECO:0000313" key="2">
    <source>
        <dbReference type="Proteomes" id="UP001175353"/>
    </source>
</evidence>
<accession>A0AAN6KIU1</accession>
<dbReference type="Proteomes" id="UP001175353">
    <property type="component" value="Unassembled WGS sequence"/>
</dbReference>
<proteinExistence type="predicted"/>
<sequence>MVKSRERIEKMETIDGKPTPTANVATNVFISDVTRGETSTANGNATLQIDGGEYNLMLRVELYFTAAILAYGEAGRPPTAAYVAGFRDSQRSRAPEHERRNALSLAKQRFHAFLTSLEGSTEARGAHLVIGWGRHYAEEALRLLPATTPDILAGFVAILDQLR</sequence>
<gene>
    <name evidence="1" type="ORF">LTR91_010673</name>
</gene>
<evidence type="ECO:0000313" key="1">
    <source>
        <dbReference type="EMBL" id="KAK0984950.1"/>
    </source>
</evidence>
<comment type="caution">
    <text evidence="1">The sequence shown here is derived from an EMBL/GenBank/DDBJ whole genome shotgun (WGS) entry which is preliminary data.</text>
</comment>